<dbReference type="AlphaFoldDB" id="A0A074WWF5"/>
<reference evidence="3 4" key="1">
    <citation type="journal article" date="2014" name="BMC Genomics">
        <title>Genome sequencing of four Aureobasidium pullulans varieties: biotechnological potential, stress tolerance, and description of new species.</title>
        <authorList>
            <person name="Gostin Ar C."/>
            <person name="Ohm R.A."/>
            <person name="Kogej T."/>
            <person name="Sonjak S."/>
            <person name="Turk M."/>
            <person name="Zajc J."/>
            <person name="Zalar P."/>
            <person name="Grube M."/>
            <person name="Sun H."/>
            <person name="Han J."/>
            <person name="Sharma A."/>
            <person name="Chiniquy J."/>
            <person name="Ngan C.Y."/>
            <person name="Lipzen A."/>
            <person name="Barry K."/>
            <person name="Grigoriev I.V."/>
            <person name="Gunde-Cimerman N."/>
        </authorList>
    </citation>
    <scope>NUCLEOTIDE SEQUENCE [LARGE SCALE GENOMIC DNA]</scope>
    <source>
        <strain evidence="3 4">CBS 147.97</strain>
    </source>
</reference>
<name>A0A074WWF5_9PEZI</name>
<dbReference type="SMART" id="SM00355">
    <property type="entry name" value="ZnF_C2H2"/>
    <property type="match status" value="2"/>
</dbReference>
<dbReference type="InterPro" id="IPR013087">
    <property type="entry name" value="Znf_C2H2_type"/>
</dbReference>
<dbReference type="GeneID" id="25414476"/>
<accession>A0A074WWF5</accession>
<feature type="region of interest" description="Disordered" evidence="1">
    <location>
        <begin position="1"/>
        <end position="40"/>
    </location>
</feature>
<proteinExistence type="predicted"/>
<feature type="compositionally biased region" description="Polar residues" evidence="1">
    <location>
        <begin position="25"/>
        <end position="40"/>
    </location>
</feature>
<dbReference type="HOGENOM" id="CLU_055660_1_0_1"/>
<dbReference type="OrthoDB" id="18440at2759"/>
<dbReference type="Proteomes" id="UP000027730">
    <property type="component" value="Unassembled WGS sequence"/>
</dbReference>
<keyword evidence="4" id="KW-1185">Reference proteome</keyword>
<evidence type="ECO:0000259" key="2">
    <source>
        <dbReference type="PROSITE" id="PS00028"/>
    </source>
</evidence>
<dbReference type="PROSITE" id="PS00028">
    <property type="entry name" value="ZINC_FINGER_C2H2_1"/>
    <property type="match status" value="1"/>
</dbReference>
<evidence type="ECO:0000313" key="3">
    <source>
        <dbReference type="EMBL" id="KEQ77540.1"/>
    </source>
</evidence>
<dbReference type="STRING" id="1043004.A0A074WWF5"/>
<gene>
    <name evidence="3" type="ORF">M436DRAFT_68730</name>
</gene>
<protein>
    <recommendedName>
        <fullName evidence="2">C2H2-type domain-containing protein</fullName>
    </recommendedName>
</protein>
<evidence type="ECO:0000256" key="1">
    <source>
        <dbReference type="SAM" id="MobiDB-lite"/>
    </source>
</evidence>
<dbReference type="InterPro" id="IPR039258">
    <property type="entry name" value="ZNF511"/>
</dbReference>
<organism evidence="3 4">
    <name type="scientific">Aureobasidium namibiae CBS 147.97</name>
    <dbReference type="NCBI Taxonomy" id="1043004"/>
    <lineage>
        <taxon>Eukaryota</taxon>
        <taxon>Fungi</taxon>
        <taxon>Dikarya</taxon>
        <taxon>Ascomycota</taxon>
        <taxon>Pezizomycotina</taxon>
        <taxon>Dothideomycetes</taxon>
        <taxon>Dothideomycetidae</taxon>
        <taxon>Dothideales</taxon>
        <taxon>Saccotheciaceae</taxon>
        <taxon>Aureobasidium</taxon>
    </lineage>
</organism>
<dbReference type="PANTHER" id="PTHR21354:SF0">
    <property type="entry name" value="ZINC FINGER PROTEIN 511"/>
    <property type="match status" value="1"/>
</dbReference>
<evidence type="ECO:0000313" key="4">
    <source>
        <dbReference type="Proteomes" id="UP000027730"/>
    </source>
</evidence>
<sequence>MSKRLRRDSEPDEQYTSPIHHLSIHSAQPPTKYTSLDAPTSTSPNTAITCALPPHPPIKFDTYNEYETHYHKSHDSRCLECAKNFPTDHFLSLHIAETHDPLSRIRRERGEKTYHCFVQDCEKVCSTPQKRRMHLIDKHMFPRNYDFYIVHHGSDNRTSLLRPEAKTYQKQNNARMNKNHAQEDITEQNLYASDLMDTQEKKIDNLDQLTEDESMDVMANSLAAFKFVPKSVSFGRSRQRGGLSKSR</sequence>
<dbReference type="EMBL" id="KL584702">
    <property type="protein sequence ID" value="KEQ77540.1"/>
    <property type="molecule type" value="Genomic_DNA"/>
</dbReference>
<feature type="domain" description="C2H2-type" evidence="2">
    <location>
        <begin position="78"/>
        <end position="99"/>
    </location>
</feature>
<dbReference type="PANTHER" id="PTHR21354">
    <property type="entry name" value="ZINC FINGER PROTEIN 511"/>
    <property type="match status" value="1"/>
</dbReference>
<dbReference type="RefSeq" id="XP_013432211.1">
    <property type="nucleotide sequence ID" value="XM_013576757.1"/>
</dbReference>